<protein>
    <recommendedName>
        <fullName evidence="3">DUF2141 domain-containing protein</fullName>
    </recommendedName>
</protein>
<dbReference type="Pfam" id="PF09912">
    <property type="entry name" value="DUF2141"/>
    <property type="match status" value="1"/>
</dbReference>
<keyword evidence="2" id="KW-1185">Reference proteome</keyword>
<evidence type="ECO:0008006" key="3">
    <source>
        <dbReference type="Google" id="ProtNLM"/>
    </source>
</evidence>
<dbReference type="Proteomes" id="UP000601597">
    <property type="component" value="Unassembled WGS sequence"/>
</dbReference>
<proteinExistence type="predicted"/>
<sequence length="175" mass="18929">MRALMSESNKRKSALTSIARLAVMRYAVRVRYGALSIVLAVASLPAMVFAQSCPGIHVKVPNIKNSTGTIACALFESPEGFPTEFLQSATNITMMKIRDTQARCNFLDVPPGTYALAVIHDENMDGKLNTNFIGVPTEGYGFSSGAEAGMSAPSFEDASFSYDGENLDLTIRLKY</sequence>
<dbReference type="InterPro" id="IPR018673">
    <property type="entry name" value="DUF2141"/>
</dbReference>
<accession>A0ABQ3ASL6</accession>
<evidence type="ECO:0000313" key="1">
    <source>
        <dbReference type="EMBL" id="GGY65994.1"/>
    </source>
</evidence>
<name>A0ABQ3ASL6_9GAMM</name>
<dbReference type="EMBL" id="BMXV01000002">
    <property type="protein sequence ID" value="GGY65994.1"/>
    <property type="molecule type" value="Genomic_DNA"/>
</dbReference>
<evidence type="ECO:0000313" key="2">
    <source>
        <dbReference type="Proteomes" id="UP000601597"/>
    </source>
</evidence>
<organism evidence="1 2">
    <name type="scientific">Marinobacter zhanjiangensis</name>
    <dbReference type="NCBI Taxonomy" id="578215"/>
    <lineage>
        <taxon>Bacteria</taxon>
        <taxon>Pseudomonadati</taxon>
        <taxon>Pseudomonadota</taxon>
        <taxon>Gammaproteobacteria</taxon>
        <taxon>Pseudomonadales</taxon>
        <taxon>Marinobacteraceae</taxon>
        <taxon>Marinobacter</taxon>
    </lineage>
</organism>
<reference evidence="2" key="1">
    <citation type="journal article" date="2019" name="Int. J. Syst. Evol. Microbiol.">
        <title>The Global Catalogue of Microorganisms (GCM) 10K type strain sequencing project: providing services to taxonomists for standard genome sequencing and annotation.</title>
        <authorList>
            <consortium name="The Broad Institute Genomics Platform"/>
            <consortium name="The Broad Institute Genome Sequencing Center for Infectious Disease"/>
            <person name="Wu L."/>
            <person name="Ma J."/>
        </authorList>
    </citation>
    <scope>NUCLEOTIDE SEQUENCE [LARGE SCALE GENOMIC DNA]</scope>
    <source>
        <strain evidence="2">KCTC 22280</strain>
    </source>
</reference>
<comment type="caution">
    <text evidence="1">The sequence shown here is derived from an EMBL/GenBank/DDBJ whole genome shotgun (WGS) entry which is preliminary data.</text>
</comment>
<gene>
    <name evidence="1" type="ORF">GCM10007071_10970</name>
</gene>